<keyword evidence="4" id="KW-0233">DNA recombination</keyword>
<dbReference type="EC" id="2.6.1.2" evidence="9"/>
<feature type="domain" description="Tyr recombinase" evidence="7">
    <location>
        <begin position="205"/>
        <end position="382"/>
    </location>
</feature>
<evidence type="ECO:0000256" key="6">
    <source>
        <dbReference type="SAM" id="MobiDB-lite"/>
    </source>
</evidence>
<evidence type="ECO:0000256" key="5">
    <source>
        <dbReference type="PROSITE-ProRule" id="PRU01248"/>
    </source>
</evidence>
<feature type="region of interest" description="Disordered" evidence="6">
    <location>
        <begin position="75"/>
        <end position="97"/>
    </location>
</feature>
<keyword evidence="9" id="KW-0808">Transferase</keyword>
<dbReference type="AlphaFoldDB" id="A0A1Y0V0Q7"/>
<dbReference type="PROSITE" id="PS51900">
    <property type="entry name" value="CB"/>
    <property type="match status" value="1"/>
</dbReference>
<dbReference type="Pfam" id="PF13356">
    <property type="entry name" value="Arm-DNA-bind_3"/>
    <property type="match status" value="1"/>
</dbReference>
<dbReference type="EC" id="2.6.1.66" evidence="9"/>
<reference evidence="9 10" key="1">
    <citation type="submission" date="2017-05" db="EMBL/GenBank/DDBJ databases">
        <title>Genome sequence of Acetobacter pasteurianus subsp. ascendens strain SRCM101447.</title>
        <authorList>
            <person name="Cho S.H."/>
        </authorList>
    </citation>
    <scope>NUCLEOTIDE SEQUENCE [LARGE SCALE GENOMIC DNA]</scope>
    <source>
        <strain evidence="9 10">SRCM101447</strain>
    </source>
</reference>
<dbReference type="InterPro" id="IPR025166">
    <property type="entry name" value="Integrase_DNA_bind_dom"/>
</dbReference>
<evidence type="ECO:0000313" key="9">
    <source>
        <dbReference type="EMBL" id="ARW11752.1"/>
    </source>
</evidence>
<dbReference type="PROSITE" id="PS51898">
    <property type="entry name" value="TYR_RECOMBINASE"/>
    <property type="match status" value="1"/>
</dbReference>
<dbReference type="Gene3D" id="3.30.160.390">
    <property type="entry name" value="Integrase, DNA-binding domain"/>
    <property type="match status" value="1"/>
</dbReference>
<dbReference type="CDD" id="cd00801">
    <property type="entry name" value="INT_P4_C"/>
    <property type="match status" value="1"/>
</dbReference>
<gene>
    <name evidence="9" type="ORF">S101447_02714</name>
</gene>
<dbReference type="GO" id="GO:0004021">
    <property type="term" value="F:L-alanine:2-oxoglutarate aminotransferase activity"/>
    <property type="evidence" value="ECO:0007669"/>
    <property type="project" value="UniProtKB-EC"/>
</dbReference>
<evidence type="ECO:0000256" key="2">
    <source>
        <dbReference type="ARBA" id="ARBA00022908"/>
    </source>
</evidence>
<dbReference type="Proteomes" id="UP000195633">
    <property type="component" value="Chromosome"/>
</dbReference>
<keyword evidence="9" id="KW-0670">Pyruvate</keyword>
<name>A0A1Y0V0Q7_9PROT</name>
<evidence type="ECO:0000256" key="3">
    <source>
        <dbReference type="ARBA" id="ARBA00023125"/>
    </source>
</evidence>
<dbReference type="InterPro" id="IPR050808">
    <property type="entry name" value="Phage_Integrase"/>
</dbReference>
<dbReference type="InterPro" id="IPR011010">
    <property type="entry name" value="DNA_brk_join_enz"/>
</dbReference>
<dbReference type="GO" id="GO:0003677">
    <property type="term" value="F:DNA binding"/>
    <property type="evidence" value="ECO:0007669"/>
    <property type="project" value="UniProtKB-UniRule"/>
</dbReference>
<evidence type="ECO:0000313" key="10">
    <source>
        <dbReference type="Proteomes" id="UP000195633"/>
    </source>
</evidence>
<dbReference type="GO" id="GO:0015074">
    <property type="term" value="P:DNA integration"/>
    <property type="evidence" value="ECO:0007669"/>
    <property type="project" value="UniProtKB-KW"/>
</dbReference>
<dbReference type="InterPro" id="IPR038488">
    <property type="entry name" value="Integrase_DNA-bd_sf"/>
</dbReference>
<dbReference type="Pfam" id="PF22022">
    <property type="entry name" value="Phage_int_M"/>
    <property type="match status" value="1"/>
</dbReference>
<keyword evidence="3 5" id="KW-0238">DNA-binding</keyword>
<proteinExistence type="inferred from homology"/>
<dbReference type="EMBL" id="CP021524">
    <property type="protein sequence ID" value="ARW11752.1"/>
    <property type="molecule type" value="Genomic_DNA"/>
</dbReference>
<dbReference type="Gene3D" id="1.10.150.130">
    <property type="match status" value="1"/>
</dbReference>
<dbReference type="InterPro" id="IPR002104">
    <property type="entry name" value="Integrase_catalytic"/>
</dbReference>
<dbReference type="InterPro" id="IPR010998">
    <property type="entry name" value="Integrase_recombinase_N"/>
</dbReference>
<keyword evidence="9" id="KW-0032">Aminotransferase</keyword>
<protein>
    <submittedName>
        <fullName evidence="9">Valine--pyruvate transaminase</fullName>
        <ecNumber evidence="9">2.6.1.2</ecNumber>
        <ecNumber evidence="9">2.6.1.66</ecNumber>
    </submittedName>
</protein>
<dbReference type="SUPFAM" id="SSF56349">
    <property type="entry name" value="DNA breaking-rejoining enzymes"/>
    <property type="match status" value="1"/>
</dbReference>
<comment type="similarity">
    <text evidence="1">Belongs to the 'phage' integrase family.</text>
</comment>
<evidence type="ECO:0000259" key="8">
    <source>
        <dbReference type="PROSITE" id="PS51900"/>
    </source>
</evidence>
<dbReference type="PANTHER" id="PTHR30629:SF2">
    <property type="entry name" value="PROPHAGE INTEGRASE INTS-RELATED"/>
    <property type="match status" value="1"/>
</dbReference>
<dbReference type="Gene3D" id="1.10.443.10">
    <property type="entry name" value="Intergrase catalytic core"/>
    <property type="match status" value="1"/>
</dbReference>
<accession>A0A1Y0V0Q7</accession>
<keyword evidence="2" id="KW-0229">DNA integration</keyword>
<feature type="domain" description="Core-binding (CB)" evidence="8">
    <location>
        <begin position="100"/>
        <end position="181"/>
    </location>
</feature>
<dbReference type="PANTHER" id="PTHR30629">
    <property type="entry name" value="PROPHAGE INTEGRASE"/>
    <property type="match status" value="1"/>
</dbReference>
<dbReference type="GO" id="GO:0006310">
    <property type="term" value="P:DNA recombination"/>
    <property type="evidence" value="ECO:0007669"/>
    <property type="project" value="UniProtKB-KW"/>
</dbReference>
<organism evidence="9 10">
    <name type="scientific">Acetobacter ascendens</name>
    <dbReference type="NCBI Taxonomy" id="481146"/>
    <lineage>
        <taxon>Bacteria</taxon>
        <taxon>Pseudomonadati</taxon>
        <taxon>Pseudomonadota</taxon>
        <taxon>Alphaproteobacteria</taxon>
        <taxon>Acetobacterales</taxon>
        <taxon>Acetobacteraceae</taxon>
        <taxon>Acetobacter</taxon>
    </lineage>
</organism>
<evidence type="ECO:0000256" key="4">
    <source>
        <dbReference type="ARBA" id="ARBA00023172"/>
    </source>
</evidence>
<dbReference type="InterPro" id="IPR053876">
    <property type="entry name" value="Phage_int_M"/>
</dbReference>
<dbReference type="Pfam" id="PF00589">
    <property type="entry name" value="Phage_integrase"/>
    <property type="match status" value="1"/>
</dbReference>
<dbReference type="GO" id="GO:0009042">
    <property type="term" value="F:valine-pyruvate transaminase activity"/>
    <property type="evidence" value="ECO:0007669"/>
    <property type="project" value="UniProtKB-EC"/>
</dbReference>
<dbReference type="InterPro" id="IPR013762">
    <property type="entry name" value="Integrase-like_cat_sf"/>
</dbReference>
<evidence type="ECO:0000256" key="1">
    <source>
        <dbReference type="ARBA" id="ARBA00008857"/>
    </source>
</evidence>
<sequence length="404" mass="45275">MGVSVLTDAAIRRAKPQDKPYKLADSEGLYLLVNPNGSRLWRLKYRMGGKEKLLSFGKYPEVSLAGAREARNNAKAEIQQGRDPSLTRKQRQAEAANTKNHLRAVGEHWLKVNAANWSGVHLEQVTRSLERFVWPSLGNIPVTEITPPMVLSVIEGIARTNAKETARRVRQRLSAIFTYAIARGLGTEDPAAVIKGALPPLKKGRMPAITNLSELREMMRVVESLPAHPVTILAIRFLALTAVRPGEVNAMPWSELKGDIWSIPAERMKMKRGHVVPLSRQAMDVLEAVKTLTGRGPMVFPNARWAHRPMSENAMSSLLKRAGYFGIHVPHGFRSSFSSIMNEKRPEDRGIIDQMLAHVTRNQVEAAYNRAEYRERKRELAQEWADMLLEGVAPAVSLLSRPRR</sequence>
<evidence type="ECO:0000259" key="7">
    <source>
        <dbReference type="PROSITE" id="PS51898"/>
    </source>
</evidence>
<dbReference type="InterPro" id="IPR044068">
    <property type="entry name" value="CB"/>
</dbReference>